<sequence>MGVTMGPGETALAVIPVPASSLDKILPGRRESTVDEDMVIIRPPPPRTRRLAASRQQRKVPLAFTRNI</sequence>
<dbReference type="EMBL" id="LR746280">
    <property type="protein sequence ID" value="CAA7410361.1"/>
    <property type="molecule type" value="Genomic_DNA"/>
</dbReference>
<dbReference type="AlphaFoldDB" id="A0A7I8LJW0"/>
<accession>A0A7I8LJW0</accession>
<keyword evidence="3" id="KW-1185">Reference proteome</keyword>
<proteinExistence type="predicted"/>
<name>A0A7I8LJW0_SPIIN</name>
<organism evidence="2 3">
    <name type="scientific">Spirodela intermedia</name>
    <name type="common">Intermediate duckweed</name>
    <dbReference type="NCBI Taxonomy" id="51605"/>
    <lineage>
        <taxon>Eukaryota</taxon>
        <taxon>Viridiplantae</taxon>
        <taxon>Streptophyta</taxon>
        <taxon>Embryophyta</taxon>
        <taxon>Tracheophyta</taxon>
        <taxon>Spermatophyta</taxon>
        <taxon>Magnoliopsida</taxon>
        <taxon>Liliopsida</taxon>
        <taxon>Araceae</taxon>
        <taxon>Lemnoideae</taxon>
        <taxon>Spirodela</taxon>
    </lineage>
</organism>
<feature type="compositionally biased region" description="Basic residues" evidence="1">
    <location>
        <begin position="47"/>
        <end position="58"/>
    </location>
</feature>
<reference evidence="2" key="1">
    <citation type="submission" date="2020-02" db="EMBL/GenBank/DDBJ databases">
        <authorList>
            <person name="Scholz U."/>
            <person name="Mascher M."/>
            <person name="Fiebig A."/>
        </authorList>
    </citation>
    <scope>NUCLEOTIDE SEQUENCE</scope>
</reference>
<evidence type="ECO:0000256" key="1">
    <source>
        <dbReference type="SAM" id="MobiDB-lite"/>
    </source>
</evidence>
<evidence type="ECO:0000313" key="3">
    <source>
        <dbReference type="Proteomes" id="UP000663760"/>
    </source>
</evidence>
<feature type="region of interest" description="Disordered" evidence="1">
    <location>
        <begin position="40"/>
        <end position="68"/>
    </location>
</feature>
<dbReference type="Proteomes" id="UP000663760">
    <property type="component" value="Chromosome 17"/>
</dbReference>
<evidence type="ECO:0000313" key="2">
    <source>
        <dbReference type="EMBL" id="CAA7410361.1"/>
    </source>
</evidence>
<protein>
    <submittedName>
        <fullName evidence="2">Uncharacterized protein</fullName>
    </submittedName>
</protein>
<gene>
    <name evidence="2" type="ORF">SI8410_17021039</name>
</gene>